<dbReference type="Proteomes" id="UP000218811">
    <property type="component" value="Unassembled WGS sequence"/>
</dbReference>
<feature type="compositionally biased region" description="Basic and acidic residues" evidence="10">
    <location>
        <begin position="1248"/>
        <end position="1257"/>
    </location>
</feature>
<dbReference type="OMA" id="HWIYPLN"/>
<evidence type="ECO:0000259" key="12">
    <source>
        <dbReference type="PROSITE" id="PS51194"/>
    </source>
</evidence>
<feature type="compositionally biased region" description="Low complexity" evidence="10">
    <location>
        <begin position="1024"/>
        <end position="1054"/>
    </location>
</feature>
<keyword evidence="6" id="KW-0067">ATP-binding</keyword>
<feature type="compositionally biased region" description="Polar residues" evidence="10">
    <location>
        <begin position="119"/>
        <end position="130"/>
    </location>
</feature>
<dbReference type="InterPro" id="IPR027417">
    <property type="entry name" value="P-loop_NTPase"/>
</dbReference>
<dbReference type="SMART" id="SM00490">
    <property type="entry name" value="HELICc"/>
    <property type="match status" value="1"/>
</dbReference>
<feature type="region of interest" description="Disordered" evidence="10">
    <location>
        <begin position="859"/>
        <end position="934"/>
    </location>
</feature>
<keyword evidence="7" id="KW-0539">Nucleus</keyword>
<comment type="subcellular location">
    <subcellularLocation>
        <location evidence="1 9">Nucleus</location>
    </subcellularLocation>
</comment>
<dbReference type="Gene3D" id="3.40.50.300">
    <property type="entry name" value="P-loop containing nucleotide triphosphate hydrolases"/>
    <property type="match status" value="2"/>
</dbReference>
<feature type="domain" description="Helicase C-terminal" evidence="12">
    <location>
        <begin position="568"/>
        <end position="748"/>
    </location>
</feature>
<protein>
    <recommendedName>
        <fullName evidence="9">ATP-dependent DNA helicase</fullName>
        <ecNumber evidence="9">3.6.4.12</ecNumber>
    </recommendedName>
</protein>
<evidence type="ECO:0000256" key="7">
    <source>
        <dbReference type="ARBA" id="ARBA00023242"/>
    </source>
</evidence>
<dbReference type="InterPro" id="IPR001650">
    <property type="entry name" value="Helicase_C-like"/>
</dbReference>
<keyword evidence="14" id="KW-1185">Reference proteome</keyword>
<feature type="compositionally biased region" description="Basic and acidic residues" evidence="10">
    <location>
        <begin position="132"/>
        <end position="146"/>
    </location>
</feature>
<feature type="compositionally biased region" description="Polar residues" evidence="10">
    <location>
        <begin position="92"/>
        <end position="104"/>
    </location>
</feature>
<feature type="region of interest" description="Disordered" evidence="10">
    <location>
        <begin position="948"/>
        <end position="1353"/>
    </location>
</feature>
<dbReference type="EC" id="3.6.4.12" evidence="9"/>
<comment type="similarity">
    <text evidence="2 9">Belongs to the DEAD box helicase family. DEAH subfamily. FANCM sub-subfamily.</text>
</comment>
<feature type="compositionally biased region" description="Basic and acidic residues" evidence="10">
    <location>
        <begin position="948"/>
        <end position="957"/>
    </location>
</feature>
<dbReference type="OrthoDB" id="164902at2759"/>
<sequence>MESDDYFDDELDSAVLNAFDTIEAANTAGPSSRPQPPAHNPSNAPVQRTLPEAIDTSDSDLFDAFDFDVAELDNLQEQGVVAHSVAGASTGPRASSKATVQTTLFGERLRENPSKGFSKANSRGSLQRSRSSFKDQSEEGAKATKKWDHTAFAKSGWKLSAAQKKAKAKAKAKGTYHDASSEEVDEEPVEFEQFPAPFVPPQPMKLRPDLLATKRWIYPLNHPKRDYQLNIVRQCLFKNTLVALPTGLGKTFIAGSVMLNFYRWFPEGKVIFLAPSKPLVAQQIEACHKLCGVPGSHAAEITGNVIKVKRPRLWEEKRVFYMTPQTLMGELISKACDPRDIVLIVIDEAHKGTGDYAYAQIIRYMMAKNPHFRVLALTATPGSTREQVQDIVDCLHISHIEIRNEESLDIRGYVHKKRMEMHVVKMSDAIVRVRDLLAKIMQPLLKTVQSHGLAPGSPDPVRLHPFTVQSALKLLMARRGPAFLYGPLMKLGPLARAMSALMEGSIGMCYTILNEIVEDAKTKSKKGSGALKADAGFQSVMKEMEAQKVHGFELHPKLEMLRNLLVQHFAQDVFDHEDQAARDGASDPNAGGAGKSRVMVFTSFRENVDEIVKTLNRENPLIKATPFIGQASDKHGNKGLSQKEQLQVIKRFKAGEFNVLVATSIGEEGLDIGEVNVCVCYEAQKTPIRMLQRIGRTGRKDDGVVHVFLAEGREERNWDTAQDRYKDVQNFIGDARDLVLYDDVERLLPDHIQPTCLEMMMDIEEYVREDLSSRKGSRAGGDNSPVPKGKKRKRDDDPMRNIPPGTAAGFVNVKDLIQKASGATSRKSAKKITMKDIEEAGEDDDVDREIEEGVFGARRSVSTSAISKKSRAKSLKRTKTTATGNDDGNRSQSKRRRKPESVIEPTASLFDRMGADDSDDEEIERGLGIFENSNPSFRSARSLLLCERRSTSEERSASHSPPAPSDDNIIDLTTPDSRPRARTPVLSPPFSPDSPLKRSNPSPGRPLQRISTLRRDMKQRSKTPDGSVLSISSSPSLPLKSRSTSTVSRSKTLVGSASPPEPSLSGSPRSTSGSRPGDDMSWLIDDDDDLDIPVAESSSPPSPHSLPSKRLRTEESACSPEVELCSAGPSKRSKNSSPQDSSGAGGLESDDDDADNMMGPPPLPSRFFAGLSSPSIELPEPTLAVRAPGKQKKRMVAIDSSPLAMPSPSQRHLQNRESSSPPPIRRPPKRKFKNLAEARKANPWLDVEATHSGDERSIGSSDVDAGADEYEKDFVRDEPETQASPSYDQSAVYRRSLLTQAPGGGGPVFAGRPARRGWGLPGTGEGSRPQPALSSSPRDDPDDDEYEFGSFIVRDDAEISYADELSSET</sequence>
<dbReference type="InterPro" id="IPR044749">
    <property type="entry name" value="FANCM_DEXDc"/>
</dbReference>
<dbReference type="CDD" id="cd12091">
    <property type="entry name" value="FANCM_ID"/>
    <property type="match status" value="1"/>
</dbReference>
<dbReference type="GO" id="GO:0005634">
    <property type="term" value="C:nucleus"/>
    <property type="evidence" value="ECO:0007669"/>
    <property type="project" value="UniProtKB-SubCell"/>
</dbReference>
<feature type="region of interest" description="Disordered" evidence="10">
    <location>
        <begin position="24"/>
        <end position="55"/>
    </location>
</feature>
<keyword evidence="4 13" id="KW-0378">Hydrolase</keyword>
<dbReference type="PROSITE" id="PS51194">
    <property type="entry name" value="HELICASE_CTER"/>
    <property type="match status" value="1"/>
</dbReference>
<dbReference type="SUPFAM" id="SSF52540">
    <property type="entry name" value="P-loop containing nucleoside triphosphate hydrolases"/>
    <property type="match status" value="1"/>
</dbReference>
<dbReference type="EMBL" id="KB467831">
    <property type="protein sequence ID" value="PCH33448.1"/>
    <property type="molecule type" value="Genomic_DNA"/>
</dbReference>
<dbReference type="PANTHER" id="PTHR14025">
    <property type="entry name" value="FANCONI ANEMIA GROUP M FANCM FAMILY MEMBER"/>
    <property type="match status" value="1"/>
</dbReference>
<dbReference type="InterPro" id="IPR039686">
    <property type="entry name" value="FANCM/Mph1-like_ID"/>
</dbReference>
<evidence type="ECO:0000313" key="14">
    <source>
        <dbReference type="Proteomes" id="UP000218811"/>
    </source>
</evidence>
<comment type="function">
    <text evidence="9">ATP-dependent DNA helicase involved in DNA damage repair by homologous recombination and in genome maintenance. Capable of unwinding D-loops. Plays a role in limiting crossover recombinants during mitotic DNA double-strand break (DSB) repair. Component of a FANCM-MHF complex which promotes gene conversion at blocked replication forks, probably by reversal of the stalled fork.</text>
</comment>
<feature type="compositionally biased region" description="Basic and acidic residues" evidence="10">
    <location>
        <begin position="1013"/>
        <end position="1023"/>
    </location>
</feature>
<dbReference type="GO" id="GO:0005524">
    <property type="term" value="F:ATP binding"/>
    <property type="evidence" value="ECO:0007669"/>
    <property type="project" value="UniProtKB-UniRule"/>
</dbReference>
<dbReference type="PROSITE" id="PS51192">
    <property type="entry name" value="HELICASE_ATP_BIND_1"/>
    <property type="match status" value="1"/>
</dbReference>
<feature type="region of interest" description="Disordered" evidence="10">
    <location>
        <begin position="85"/>
        <end position="146"/>
    </location>
</feature>
<evidence type="ECO:0000256" key="10">
    <source>
        <dbReference type="SAM" id="MobiDB-lite"/>
    </source>
</evidence>
<name>A0A2H3J728_WOLCO</name>
<dbReference type="InterPro" id="IPR006935">
    <property type="entry name" value="Helicase/UvrB_N"/>
</dbReference>
<dbReference type="GO" id="GO:0043138">
    <property type="term" value="F:3'-5' DNA helicase activity"/>
    <property type="evidence" value="ECO:0007669"/>
    <property type="project" value="InterPro"/>
</dbReference>
<evidence type="ECO:0000256" key="9">
    <source>
        <dbReference type="RuleBase" id="RU367027"/>
    </source>
</evidence>
<evidence type="ECO:0000256" key="4">
    <source>
        <dbReference type="ARBA" id="ARBA00022801"/>
    </source>
</evidence>
<feature type="domain" description="Helicase ATP-binding" evidence="11">
    <location>
        <begin position="231"/>
        <end position="399"/>
    </location>
</feature>
<evidence type="ECO:0000256" key="3">
    <source>
        <dbReference type="ARBA" id="ARBA00022741"/>
    </source>
</evidence>
<evidence type="ECO:0000256" key="6">
    <source>
        <dbReference type="ARBA" id="ARBA00022840"/>
    </source>
</evidence>
<dbReference type="CDD" id="cd18033">
    <property type="entry name" value="DEXDc_FANCM"/>
    <property type="match status" value="1"/>
</dbReference>
<feature type="compositionally biased region" description="Low complexity" evidence="10">
    <location>
        <begin position="1063"/>
        <end position="1075"/>
    </location>
</feature>
<dbReference type="GO" id="GO:0000400">
    <property type="term" value="F:four-way junction DNA binding"/>
    <property type="evidence" value="ECO:0007669"/>
    <property type="project" value="TreeGrafter"/>
</dbReference>
<dbReference type="GO" id="GO:0036297">
    <property type="term" value="P:interstrand cross-link repair"/>
    <property type="evidence" value="ECO:0007669"/>
    <property type="project" value="TreeGrafter"/>
</dbReference>
<evidence type="ECO:0000313" key="13">
    <source>
        <dbReference type="EMBL" id="PCH33448.1"/>
    </source>
</evidence>
<comment type="subunit">
    <text evidence="9">Interacts with the MHF histone-fold complex to form the FANCM-MHF complex.</text>
</comment>
<comment type="catalytic activity">
    <reaction evidence="8 9">
        <text>ATP + H2O = ADP + phosphate + H(+)</text>
        <dbReference type="Rhea" id="RHEA:13065"/>
        <dbReference type="ChEBI" id="CHEBI:15377"/>
        <dbReference type="ChEBI" id="CHEBI:15378"/>
        <dbReference type="ChEBI" id="CHEBI:30616"/>
        <dbReference type="ChEBI" id="CHEBI:43474"/>
        <dbReference type="ChEBI" id="CHEBI:456216"/>
        <dbReference type="EC" id="3.6.4.12"/>
    </reaction>
</comment>
<dbReference type="GO" id="GO:0045003">
    <property type="term" value="P:double-strand break repair via synthesis-dependent strand annealing"/>
    <property type="evidence" value="ECO:0007669"/>
    <property type="project" value="TreeGrafter"/>
</dbReference>
<dbReference type="GO" id="GO:0009378">
    <property type="term" value="F:four-way junction helicase activity"/>
    <property type="evidence" value="ECO:0007669"/>
    <property type="project" value="TreeGrafter"/>
</dbReference>
<dbReference type="STRING" id="742152.A0A2H3J728"/>
<proteinExistence type="inferred from homology"/>
<evidence type="ECO:0000256" key="1">
    <source>
        <dbReference type="ARBA" id="ARBA00004123"/>
    </source>
</evidence>
<feature type="compositionally biased region" description="Basic residues" evidence="10">
    <location>
        <begin position="868"/>
        <end position="879"/>
    </location>
</feature>
<evidence type="ECO:0000256" key="5">
    <source>
        <dbReference type="ARBA" id="ARBA00022806"/>
    </source>
</evidence>
<gene>
    <name evidence="13" type="ORF">WOLCODRAFT_93524</name>
</gene>
<dbReference type="InterPro" id="IPR014001">
    <property type="entry name" value="Helicase_ATP-bd"/>
</dbReference>
<dbReference type="SMART" id="SM00487">
    <property type="entry name" value="DEXDc"/>
    <property type="match status" value="1"/>
</dbReference>
<keyword evidence="3" id="KW-0547">Nucleotide-binding</keyword>
<dbReference type="FunFam" id="3.40.50.300:FF:000861">
    <property type="entry name" value="Fanconi anemia, complementation group M"/>
    <property type="match status" value="1"/>
</dbReference>
<dbReference type="Pfam" id="PF04851">
    <property type="entry name" value="ResIII"/>
    <property type="match status" value="1"/>
</dbReference>
<evidence type="ECO:0000259" key="11">
    <source>
        <dbReference type="PROSITE" id="PS51192"/>
    </source>
</evidence>
<dbReference type="GO" id="GO:0016887">
    <property type="term" value="F:ATP hydrolysis activity"/>
    <property type="evidence" value="ECO:0007669"/>
    <property type="project" value="RHEA"/>
</dbReference>
<evidence type="ECO:0000256" key="2">
    <source>
        <dbReference type="ARBA" id="ARBA00009889"/>
    </source>
</evidence>
<reference evidence="13 14" key="1">
    <citation type="journal article" date="2012" name="Science">
        <title>The Paleozoic origin of enzymatic lignin decomposition reconstructed from 31 fungal genomes.</title>
        <authorList>
            <person name="Floudas D."/>
            <person name="Binder M."/>
            <person name="Riley R."/>
            <person name="Barry K."/>
            <person name="Blanchette R.A."/>
            <person name="Henrissat B."/>
            <person name="Martinez A.T."/>
            <person name="Otillar R."/>
            <person name="Spatafora J.W."/>
            <person name="Yadav J.S."/>
            <person name="Aerts A."/>
            <person name="Benoit I."/>
            <person name="Boyd A."/>
            <person name="Carlson A."/>
            <person name="Copeland A."/>
            <person name="Coutinho P.M."/>
            <person name="de Vries R.P."/>
            <person name="Ferreira P."/>
            <person name="Findley K."/>
            <person name="Foster B."/>
            <person name="Gaskell J."/>
            <person name="Glotzer D."/>
            <person name="Gorecki P."/>
            <person name="Heitman J."/>
            <person name="Hesse C."/>
            <person name="Hori C."/>
            <person name="Igarashi K."/>
            <person name="Jurgens J.A."/>
            <person name="Kallen N."/>
            <person name="Kersten P."/>
            <person name="Kohler A."/>
            <person name="Kuees U."/>
            <person name="Kumar T.K.A."/>
            <person name="Kuo A."/>
            <person name="LaButti K."/>
            <person name="Larrondo L.F."/>
            <person name="Lindquist E."/>
            <person name="Ling A."/>
            <person name="Lombard V."/>
            <person name="Lucas S."/>
            <person name="Lundell T."/>
            <person name="Martin R."/>
            <person name="McLaughlin D.J."/>
            <person name="Morgenstern I."/>
            <person name="Morin E."/>
            <person name="Murat C."/>
            <person name="Nagy L.G."/>
            <person name="Nolan M."/>
            <person name="Ohm R.A."/>
            <person name="Patyshakuliyeva A."/>
            <person name="Rokas A."/>
            <person name="Ruiz-Duenas F.J."/>
            <person name="Sabat G."/>
            <person name="Salamov A."/>
            <person name="Samejima M."/>
            <person name="Schmutz J."/>
            <person name="Slot J.C."/>
            <person name="St John F."/>
            <person name="Stenlid J."/>
            <person name="Sun H."/>
            <person name="Sun S."/>
            <person name="Syed K."/>
            <person name="Tsang A."/>
            <person name="Wiebenga A."/>
            <person name="Young D."/>
            <person name="Pisabarro A."/>
            <person name="Eastwood D.C."/>
            <person name="Martin F."/>
            <person name="Cullen D."/>
            <person name="Grigoriev I.V."/>
            <person name="Hibbett D.S."/>
        </authorList>
    </citation>
    <scope>NUCLEOTIDE SEQUENCE [LARGE SCALE GENOMIC DNA]</scope>
    <source>
        <strain evidence="13 14">MD-104</strain>
    </source>
</reference>
<evidence type="ECO:0000256" key="8">
    <source>
        <dbReference type="ARBA" id="ARBA00047995"/>
    </source>
</evidence>
<feature type="region of interest" description="Disordered" evidence="10">
    <location>
        <begin position="771"/>
        <end position="807"/>
    </location>
</feature>
<accession>A0A2H3J728</accession>
<dbReference type="Pfam" id="PF00271">
    <property type="entry name" value="Helicase_C"/>
    <property type="match status" value="1"/>
</dbReference>
<organism evidence="13 14">
    <name type="scientific">Wolfiporia cocos (strain MD-104)</name>
    <name type="common">Brown rot fungus</name>
    <dbReference type="NCBI Taxonomy" id="742152"/>
    <lineage>
        <taxon>Eukaryota</taxon>
        <taxon>Fungi</taxon>
        <taxon>Dikarya</taxon>
        <taxon>Basidiomycota</taxon>
        <taxon>Agaricomycotina</taxon>
        <taxon>Agaricomycetes</taxon>
        <taxon>Polyporales</taxon>
        <taxon>Phaeolaceae</taxon>
        <taxon>Wolfiporia</taxon>
    </lineage>
</organism>
<dbReference type="PANTHER" id="PTHR14025:SF20">
    <property type="entry name" value="FANCONI ANEMIA GROUP M PROTEIN"/>
    <property type="match status" value="1"/>
</dbReference>
<keyword evidence="5" id="KW-0347">Helicase</keyword>